<keyword evidence="8 9" id="KW-0067">ATP-binding</keyword>
<comment type="caution">
    <text evidence="9">Lacks conserved residue(s) required for the propagation of feature annotation.</text>
</comment>
<evidence type="ECO:0000313" key="13">
    <source>
        <dbReference type="Proteomes" id="UP000652074"/>
    </source>
</evidence>
<feature type="binding site" evidence="9">
    <location>
        <position position="130"/>
    </location>
    <ligand>
        <name>substrate</name>
    </ligand>
</feature>
<evidence type="ECO:0000256" key="4">
    <source>
        <dbReference type="ARBA" id="ARBA00013061"/>
    </source>
</evidence>
<feature type="binding site" evidence="9">
    <location>
        <position position="214"/>
    </location>
    <ligand>
        <name>ATP</name>
        <dbReference type="ChEBI" id="CHEBI:30616"/>
    </ligand>
</feature>
<dbReference type="InterPro" id="IPR001576">
    <property type="entry name" value="Phosphoglycerate_kinase"/>
</dbReference>
<evidence type="ECO:0000256" key="1">
    <source>
        <dbReference type="ARBA" id="ARBA00000642"/>
    </source>
</evidence>
<dbReference type="EC" id="2.7.2.3" evidence="4 9"/>
<comment type="pathway">
    <text evidence="9">Carbohydrate degradation; glycolysis; pyruvate from D-glyceraldehyde 3-phosphate: step 2/5.</text>
</comment>
<dbReference type="InterPro" id="IPR036043">
    <property type="entry name" value="Phosphoglycerate_kinase_sf"/>
</dbReference>
<comment type="similarity">
    <text evidence="2 9 10">Belongs to the phosphoglycerate kinase family.</text>
</comment>
<dbReference type="SUPFAM" id="SSF53748">
    <property type="entry name" value="Phosphoglycerate kinase"/>
    <property type="match status" value="1"/>
</dbReference>
<evidence type="ECO:0000256" key="7">
    <source>
        <dbReference type="ARBA" id="ARBA00022777"/>
    </source>
</evidence>
<evidence type="ECO:0000256" key="10">
    <source>
        <dbReference type="RuleBase" id="RU000532"/>
    </source>
</evidence>
<feature type="binding site" evidence="9">
    <location>
        <position position="336"/>
    </location>
    <ligand>
        <name>ATP</name>
        <dbReference type="ChEBI" id="CHEBI:30616"/>
    </ligand>
</feature>
<evidence type="ECO:0000313" key="12">
    <source>
        <dbReference type="EMBL" id="NMF89898.1"/>
    </source>
</evidence>
<dbReference type="RefSeq" id="WP_169207255.1">
    <property type="nucleotide sequence ID" value="NZ_CP059560.1"/>
</dbReference>
<name>A0ABX1MQ30_9RHOO</name>
<evidence type="ECO:0000256" key="11">
    <source>
        <dbReference type="SAM" id="MobiDB-lite"/>
    </source>
</evidence>
<dbReference type="PANTHER" id="PTHR11406:SF23">
    <property type="entry name" value="PHOSPHOGLYCERATE KINASE 1, CHLOROPLASTIC-RELATED"/>
    <property type="match status" value="1"/>
</dbReference>
<feature type="binding site" evidence="9">
    <location>
        <begin position="75"/>
        <end position="78"/>
    </location>
    <ligand>
        <name>substrate</name>
    </ligand>
</feature>
<feature type="region of interest" description="Disordered" evidence="11">
    <location>
        <begin position="1"/>
        <end position="27"/>
    </location>
</feature>
<dbReference type="InterPro" id="IPR015824">
    <property type="entry name" value="Phosphoglycerate_kinase_N"/>
</dbReference>
<organism evidence="12 13">
    <name type="scientific">Aromatoleum petrolei</name>
    <dbReference type="NCBI Taxonomy" id="76116"/>
    <lineage>
        <taxon>Bacteria</taxon>
        <taxon>Pseudomonadati</taxon>
        <taxon>Pseudomonadota</taxon>
        <taxon>Betaproteobacteria</taxon>
        <taxon>Rhodocyclales</taxon>
        <taxon>Rhodocyclaceae</taxon>
        <taxon>Aromatoleum</taxon>
    </lineage>
</organism>
<reference evidence="12 13" key="1">
    <citation type="submission" date="2019-12" db="EMBL/GenBank/DDBJ databases">
        <title>Comparative genomics gives insights into the taxonomy of the Azoarcus-Aromatoleum group and reveals separate origins of nif in the plant-associated Azoarcus and non-plant-associated Aromatoleum sub-groups.</title>
        <authorList>
            <person name="Lafos M."/>
            <person name="Maluk M."/>
            <person name="Batista M."/>
            <person name="Junghare M."/>
            <person name="Carmona M."/>
            <person name="Faoro H."/>
            <person name="Cruz L.M."/>
            <person name="Battistoni F."/>
            <person name="De Souza E."/>
            <person name="Pedrosa F."/>
            <person name="Chen W.-M."/>
            <person name="Poole P.S."/>
            <person name="Dixon R.A."/>
            <person name="James E.K."/>
        </authorList>
    </citation>
    <scope>NUCLEOTIDE SEQUENCE [LARGE SCALE GENOMIC DNA]</scope>
    <source>
        <strain evidence="12 13">ToN1</strain>
    </source>
</reference>
<evidence type="ECO:0000256" key="8">
    <source>
        <dbReference type="ARBA" id="ARBA00022840"/>
    </source>
</evidence>
<dbReference type="HAMAP" id="MF_00145">
    <property type="entry name" value="Phosphoglyc_kinase"/>
    <property type="match status" value="1"/>
</dbReference>
<gene>
    <name evidence="9 12" type="primary">pgk</name>
    <name evidence="12" type="ORF">GPA26_15620</name>
</gene>
<proteinExistence type="inferred from homology"/>
<accession>A0ABX1MQ30</accession>
<comment type="caution">
    <text evidence="12">The sequence shown here is derived from an EMBL/GenBank/DDBJ whole genome shotgun (WGS) entry which is preliminary data.</text>
</comment>
<dbReference type="EMBL" id="WTVR01000031">
    <property type="protein sequence ID" value="NMF89898.1"/>
    <property type="molecule type" value="Genomic_DNA"/>
</dbReference>
<evidence type="ECO:0000256" key="2">
    <source>
        <dbReference type="ARBA" id="ARBA00008982"/>
    </source>
</evidence>
<comment type="subunit">
    <text evidence="3 9">Monomer.</text>
</comment>
<dbReference type="GO" id="GO:0016301">
    <property type="term" value="F:kinase activity"/>
    <property type="evidence" value="ECO:0007669"/>
    <property type="project" value="UniProtKB-KW"/>
</dbReference>
<dbReference type="Pfam" id="PF00162">
    <property type="entry name" value="PGK"/>
    <property type="match status" value="1"/>
</dbReference>
<dbReference type="Proteomes" id="UP000652074">
    <property type="component" value="Unassembled WGS sequence"/>
</dbReference>
<keyword evidence="5 9" id="KW-0808">Transferase</keyword>
<dbReference type="Gene3D" id="3.40.50.1260">
    <property type="entry name" value="Phosphoglycerate kinase, N-terminal domain"/>
    <property type="match status" value="2"/>
</dbReference>
<sequence length="428" mass="44335">MAQEQPPRSLHSLPPEGAAVSLGAARREPETSLLRLDDVPLTPDGRVADDTRIRATLPGIRRCLDAGAAVMVTSHLGRPQEGALTPADSLASIARCLAGLLGRPVPLISDWVDGRFALAPGEFVLLENCRGNPGEKADDPALAARIARWIDVYVNEAFGAAHRKECTLHALALAAPVACAGPLLAAELDALGRALAAPRRPLVAIVGGAKVSTKLTILEHLAEQVDALVVGGGIANTFLAAEGLPVGASLHEPDLLDAAHVVTRKLAARGARLWLPEDVVTASRFAPDEPGVVRDAGDVRPGEMILDIGPRAQRSLAAELAHAGTVVWNGPLGVFEFAAFAAGTRELAEAIAASPAFTLAGGGDTLAAIAAFGVTQRIDYISTGGGAFLEFLEGGELPAVTALHARARLASRRIAPAAVPKPEPEFVK</sequence>
<keyword evidence="9" id="KW-0963">Cytoplasm</keyword>
<keyword evidence="13" id="KW-1185">Reference proteome</keyword>
<feature type="binding site" evidence="9">
    <location>
        <position position="163"/>
    </location>
    <ligand>
        <name>substrate</name>
    </ligand>
</feature>
<dbReference type="PRINTS" id="PR00477">
    <property type="entry name" value="PHGLYCKINASE"/>
</dbReference>
<evidence type="ECO:0000256" key="5">
    <source>
        <dbReference type="ARBA" id="ARBA00022679"/>
    </source>
</evidence>
<dbReference type="PIRSF" id="PIRSF000724">
    <property type="entry name" value="Pgk"/>
    <property type="match status" value="1"/>
</dbReference>
<feature type="binding site" evidence="9">
    <location>
        <begin position="362"/>
        <end position="365"/>
    </location>
    <ligand>
        <name>ATP</name>
        <dbReference type="ChEBI" id="CHEBI:30616"/>
    </ligand>
</feature>
<feature type="binding site" evidence="9">
    <location>
        <position position="52"/>
    </location>
    <ligand>
        <name>substrate</name>
    </ligand>
</feature>
<keyword evidence="7 9" id="KW-0418">Kinase</keyword>
<keyword evidence="9" id="KW-0324">Glycolysis</keyword>
<evidence type="ECO:0000256" key="3">
    <source>
        <dbReference type="ARBA" id="ARBA00011245"/>
    </source>
</evidence>
<protein>
    <recommendedName>
        <fullName evidence="4 9">Phosphoglycerate kinase</fullName>
        <ecNumber evidence="4 9">2.7.2.3</ecNumber>
    </recommendedName>
</protein>
<comment type="catalytic activity">
    <reaction evidence="1 9 10">
        <text>(2R)-3-phosphoglycerate + ATP = (2R)-3-phospho-glyceroyl phosphate + ADP</text>
        <dbReference type="Rhea" id="RHEA:14801"/>
        <dbReference type="ChEBI" id="CHEBI:30616"/>
        <dbReference type="ChEBI" id="CHEBI:57604"/>
        <dbReference type="ChEBI" id="CHEBI:58272"/>
        <dbReference type="ChEBI" id="CHEBI:456216"/>
        <dbReference type="EC" id="2.7.2.3"/>
    </reaction>
</comment>
<dbReference type="PANTHER" id="PTHR11406">
    <property type="entry name" value="PHOSPHOGLYCERATE KINASE"/>
    <property type="match status" value="1"/>
</dbReference>
<comment type="subcellular location">
    <subcellularLocation>
        <location evidence="9">Cytoplasm</location>
    </subcellularLocation>
</comment>
<evidence type="ECO:0000256" key="6">
    <source>
        <dbReference type="ARBA" id="ARBA00022741"/>
    </source>
</evidence>
<evidence type="ECO:0000256" key="9">
    <source>
        <dbReference type="HAMAP-Rule" id="MF_00145"/>
    </source>
</evidence>
<keyword evidence="6 9" id="KW-0547">Nucleotide-binding</keyword>